<protein>
    <recommendedName>
        <fullName evidence="6">Translation initiation factor eIF-2B</fullName>
    </recommendedName>
</protein>
<comment type="caution">
    <text evidence="5">The sequence shown here is derived from an EMBL/GenBank/DDBJ whole genome shotgun (WGS) entry which is preliminary data.</text>
</comment>
<name>A0A7C1BEJ7_UNCW3</name>
<dbReference type="AlphaFoldDB" id="A0A7C1BEJ7"/>
<comment type="similarity">
    <text evidence="1 4">Belongs to the eIF-2B alpha/beta/delta subunits family.</text>
</comment>
<organism evidence="5">
    <name type="scientific">candidate division WOR-3 bacterium</name>
    <dbReference type="NCBI Taxonomy" id="2052148"/>
    <lineage>
        <taxon>Bacteria</taxon>
        <taxon>Bacteria division WOR-3</taxon>
    </lineage>
</organism>
<dbReference type="InterPro" id="IPR042529">
    <property type="entry name" value="IF_2B-like_C"/>
</dbReference>
<evidence type="ECO:0000256" key="1">
    <source>
        <dbReference type="ARBA" id="ARBA00007251"/>
    </source>
</evidence>
<gene>
    <name evidence="5" type="ORF">ENG67_03885</name>
</gene>
<reference evidence="5" key="1">
    <citation type="journal article" date="2020" name="mSystems">
        <title>Genome- and Community-Level Interaction Insights into Carbon Utilization and Element Cycling Functions of Hydrothermarchaeota in Hydrothermal Sediment.</title>
        <authorList>
            <person name="Zhou Z."/>
            <person name="Liu Y."/>
            <person name="Xu W."/>
            <person name="Pan J."/>
            <person name="Luo Z.H."/>
            <person name="Li M."/>
        </authorList>
    </citation>
    <scope>NUCLEOTIDE SEQUENCE [LARGE SCALE GENOMIC DNA]</scope>
    <source>
        <strain evidence="5">HyVt-237</strain>
    </source>
</reference>
<evidence type="ECO:0000313" key="5">
    <source>
        <dbReference type="EMBL" id="HDM90334.1"/>
    </source>
</evidence>
<evidence type="ECO:0000256" key="2">
    <source>
        <dbReference type="ARBA" id="ARBA00022540"/>
    </source>
</evidence>
<dbReference type="SUPFAM" id="SSF100950">
    <property type="entry name" value="NagB/RpiA/CoA transferase-like"/>
    <property type="match status" value="1"/>
</dbReference>
<dbReference type="InterPro" id="IPR051501">
    <property type="entry name" value="eIF2B_alpha/beta/delta"/>
</dbReference>
<evidence type="ECO:0000256" key="3">
    <source>
        <dbReference type="ARBA" id="ARBA00022917"/>
    </source>
</evidence>
<dbReference type="InterPro" id="IPR037171">
    <property type="entry name" value="NagB/RpiA_transferase-like"/>
</dbReference>
<dbReference type="Gene3D" id="3.40.50.10470">
    <property type="entry name" value="Translation initiation factor eif-2b, domain 2"/>
    <property type="match status" value="1"/>
</dbReference>
<keyword evidence="3" id="KW-0648">Protein biosynthesis</keyword>
<accession>A0A7C1BEJ7</accession>
<dbReference type="InterPro" id="IPR000649">
    <property type="entry name" value="IF-2B-related"/>
</dbReference>
<dbReference type="GO" id="GO:0003743">
    <property type="term" value="F:translation initiation factor activity"/>
    <property type="evidence" value="ECO:0007669"/>
    <property type="project" value="UniProtKB-KW"/>
</dbReference>
<dbReference type="PANTHER" id="PTHR45860:SF1">
    <property type="entry name" value="TRANSLATION INITIATION FACTOR EIF-2B SUBUNIT ALPHA"/>
    <property type="match status" value="1"/>
</dbReference>
<dbReference type="EMBL" id="DRBW01000156">
    <property type="protein sequence ID" value="HDM90334.1"/>
    <property type="molecule type" value="Genomic_DNA"/>
</dbReference>
<dbReference type="Proteomes" id="UP000885931">
    <property type="component" value="Unassembled WGS sequence"/>
</dbReference>
<keyword evidence="2" id="KW-0396">Initiation factor</keyword>
<evidence type="ECO:0000256" key="4">
    <source>
        <dbReference type="RuleBase" id="RU003814"/>
    </source>
</evidence>
<proteinExistence type="inferred from homology"/>
<dbReference type="Pfam" id="PF01008">
    <property type="entry name" value="IF-2B"/>
    <property type="match status" value="1"/>
</dbReference>
<dbReference type="PANTHER" id="PTHR45860">
    <property type="entry name" value="TRANSLATION INITIATION FACTOR EIF-2B SUBUNIT ALPHA"/>
    <property type="match status" value="1"/>
</dbReference>
<sequence>MAPILNFGAFLLAQYKDKREDGEKLRESIISYVDNFRKSRKKSLENAENLIENGDIVVTHSFSSSVLEVLKLAREKGKKFEVLCTESRPQREGLILAQRLSGMGIKTYLTTDMGIFSLIEGRASSLLFGVDAFLKSGIVNKVGTAPMAKYAGNRGIPVFFVADSFKILPEEVMGYFKLRSGKSEEILEKPPENLEIVNPYFDVTPYSVVRGIAIETGVTGPLEFLEKAFGVNTNP</sequence>
<evidence type="ECO:0008006" key="6">
    <source>
        <dbReference type="Google" id="ProtNLM"/>
    </source>
</evidence>